<protein>
    <submittedName>
        <fullName evidence="1">Uncharacterized protein</fullName>
    </submittedName>
</protein>
<evidence type="ECO:0000313" key="1">
    <source>
        <dbReference type="EMBL" id="GIG86956.1"/>
    </source>
</evidence>
<accession>A0ABQ4DXZ0</accession>
<dbReference type="Proteomes" id="UP000646749">
    <property type="component" value="Unassembled WGS sequence"/>
</dbReference>
<sequence length="63" mass="6757">MVLVGGPGDGRKVRASGPTVVWRACLYERTSGHQQVRGREVPVYGHRSDCCEGDGHGDTDGCE</sequence>
<organism evidence="1 2">
    <name type="scientific">Plantactinospora endophytica</name>
    <dbReference type="NCBI Taxonomy" id="673535"/>
    <lineage>
        <taxon>Bacteria</taxon>
        <taxon>Bacillati</taxon>
        <taxon>Actinomycetota</taxon>
        <taxon>Actinomycetes</taxon>
        <taxon>Micromonosporales</taxon>
        <taxon>Micromonosporaceae</taxon>
        <taxon>Plantactinospora</taxon>
    </lineage>
</organism>
<name>A0ABQ4DXZ0_9ACTN</name>
<proteinExistence type="predicted"/>
<dbReference type="EMBL" id="BONW01000007">
    <property type="protein sequence ID" value="GIG86956.1"/>
    <property type="molecule type" value="Genomic_DNA"/>
</dbReference>
<comment type="caution">
    <text evidence="1">The sequence shown here is derived from an EMBL/GenBank/DDBJ whole genome shotgun (WGS) entry which is preliminary data.</text>
</comment>
<reference evidence="1 2" key="1">
    <citation type="submission" date="2021-01" db="EMBL/GenBank/DDBJ databases">
        <title>Whole genome shotgun sequence of Plantactinospora endophytica NBRC 110450.</title>
        <authorList>
            <person name="Komaki H."/>
            <person name="Tamura T."/>
        </authorList>
    </citation>
    <scope>NUCLEOTIDE SEQUENCE [LARGE SCALE GENOMIC DNA]</scope>
    <source>
        <strain evidence="1 2">NBRC 110450</strain>
    </source>
</reference>
<keyword evidence="2" id="KW-1185">Reference proteome</keyword>
<gene>
    <name evidence="1" type="ORF">Pen02_18920</name>
</gene>
<evidence type="ECO:0000313" key="2">
    <source>
        <dbReference type="Proteomes" id="UP000646749"/>
    </source>
</evidence>